<dbReference type="InterPro" id="IPR001647">
    <property type="entry name" value="HTH_TetR"/>
</dbReference>
<dbReference type="Pfam" id="PF00440">
    <property type="entry name" value="TetR_N"/>
    <property type="match status" value="1"/>
</dbReference>
<dbReference type="EMBL" id="QFOT01000070">
    <property type="protein sequence ID" value="PZP55423.1"/>
    <property type="molecule type" value="Genomic_DNA"/>
</dbReference>
<sequence>MPPKPAPKKQKPPFSAKDGIIDAALKLAAVQGWSFITVRDISHEAGLDLAGFYEVFDCKDDIVTAYGRRLDQKVLQNFSDIHPETPVRDLIFDVIMERFDLANRDREGLKSILNSMKLDPKQFFLALPQLSASMTRMLEAAGIDAYGPKGAIRVAGLTASVAWVTRTWLEDESQDLSKTMAALDKALGRIEGLAEKFGL</sequence>
<dbReference type="PROSITE" id="PS50977">
    <property type="entry name" value="HTH_TETR_2"/>
    <property type="match status" value="1"/>
</dbReference>
<evidence type="ECO:0000313" key="5">
    <source>
        <dbReference type="Proteomes" id="UP000249739"/>
    </source>
</evidence>
<dbReference type="Proteomes" id="UP000249739">
    <property type="component" value="Unassembled WGS sequence"/>
</dbReference>
<dbReference type="Gene3D" id="1.10.357.10">
    <property type="entry name" value="Tetracycline Repressor, domain 2"/>
    <property type="match status" value="1"/>
</dbReference>
<accession>A0A2W5FK89</accession>
<keyword evidence="1 2" id="KW-0238">DNA-binding</keyword>
<comment type="caution">
    <text evidence="4">The sequence shown here is derived from an EMBL/GenBank/DDBJ whole genome shotgun (WGS) entry which is preliminary data.</text>
</comment>
<proteinExistence type="predicted"/>
<dbReference type="AlphaFoldDB" id="A0A2W5FK89"/>
<reference evidence="4 5" key="1">
    <citation type="submission" date="2017-08" db="EMBL/GenBank/DDBJ databases">
        <title>Infants hospitalized years apart are colonized by the same room-sourced microbial strains.</title>
        <authorList>
            <person name="Brooks B."/>
            <person name="Olm M.R."/>
            <person name="Firek B.A."/>
            <person name="Baker R."/>
            <person name="Thomas B.C."/>
            <person name="Morowitz M.J."/>
            <person name="Banfield J.F."/>
        </authorList>
    </citation>
    <scope>NUCLEOTIDE SEQUENCE [LARGE SCALE GENOMIC DNA]</scope>
    <source>
        <strain evidence="4">S2_006_000_R2_64</strain>
    </source>
</reference>
<dbReference type="SUPFAM" id="SSF46689">
    <property type="entry name" value="Homeodomain-like"/>
    <property type="match status" value="1"/>
</dbReference>
<organism evidence="4 5">
    <name type="scientific">Micavibrio aeruginosavorus</name>
    <dbReference type="NCBI Taxonomy" id="349221"/>
    <lineage>
        <taxon>Bacteria</taxon>
        <taxon>Pseudomonadati</taxon>
        <taxon>Bdellovibrionota</taxon>
        <taxon>Bdellovibrionia</taxon>
        <taxon>Bdellovibrionales</taxon>
        <taxon>Pseudobdellovibrionaceae</taxon>
        <taxon>Micavibrio</taxon>
    </lineage>
</organism>
<name>A0A2W5FK89_9BACT</name>
<dbReference type="InterPro" id="IPR009057">
    <property type="entry name" value="Homeodomain-like_sf"/>
</dbReference>
<protein>
    <submittedName>
        <fullName evidence="4">TetR family transcriptional regulator</fullName>
    </submittedName>
</protein>
<evidence type="ECO:0000313" key="4">
    <source>
        <dbReference type="EMBL" id="PZP55423.1"/>
    </source>
</evidence>
<feature type="DNA-binding region" description="H-T-H motif" evidence="2">
    <location>
        <begin position="37"/>
        <end position="56"/>
    </location>
</feature>
<evidence type="ECO:0000256" key="2">
    <source>
        <dbReference type="PROSITE-ProRule" id="PRU00335"/>
    </source>
</evidence>
<dbReference type="GO" id="GO:0003677">
    <property type="term" value="F:DNA binding"/>
    <property type="evidence" value="ECO:0007669"/>
    <property type="project" value="UniProtKB-UniRule"/>
</dbReference>
<feature type="domain" description="HTH tetR-type" evidence="3">
    <location>
        <begin position="14"/>
        <end position="74"/>
    </location>
</feature>
<evidence type="ECO:0000256" key="1">
    <source>
        <dbReference type="ARBA" id="ARBA00023125"/>
    </source>
</evidence>
<evidence type="ECO:0000259" key="3">
    <source>
        <dbReference type="PROSITE" id="PS50977"/>
    </source>
</evidence>
<gene>
    <name evidence="4" type="ORF">DI586_06940</name>
</gene>